<sequence>MKQKVTREFSFHYPLTQKVVRNYRIVTERVGDLVVEGTAYFNPAVSPFDTENSRYDVDIDFIKWNDTDIKPVIEVSGMLDDITEAAIRYVPSLFLSKPANGLAA</sequence>
<dbReference type="RefSeq" id="WP_279295663.1">
    <property type="nucleotide sequence ID" value="NZ_JAOTIF010000001.1"/>
</dbReference>
<keyword evidence="2" id="KW-1185">Reference proteome</keyword>
<proteinExistence type="predicted"/>
<protein>
    <submittedName>
        <fullName evidence="1">Uncharacterized protein</fullName>
    </submittedName>
</protein>
<reference evidence="1" key="2">
    <citation type="submission" date="2023-04" db="EMBL/GenBank/DDBJ databases">
        <title>Paracnuella aquatica gen. nov., sp. nov., a member of the family Chitinophagaceae isolated from a hot spring.</title>
        <authorList>
            <person name="Wang C."/>
        </authorList>
    </citation>
    <scope>NUCLEOTIDE SEQUENCE</scope>
    <source>
        <strain evidence="1">LB-8</strain>
    </source>
</reference>
<dbReference type="EMBL" id="JAOTIF010000001">
    <property type="protein sequence ID" value="MCU7548219.1"/>
    <property type="molecule type" value="Genomic_DNA"/>
</dbReference>
<gene>
    <name evidence="1" type="ORF">OCK74_03795</name>
</gene>
<comment type="caution">
    <text evidence="1">The sequence shown here is derived from an EMBL/GenBank/DDBJ whole genome shotgun (WGS) entry which is preliminary data.</text>
</comment>
<accession>A0A9X2XNH4</accession>
<dbReference type="AlphaFoldDB" id="A0A9X2XNH4"/>
<evidence type="ECO:0000313" key="1">
    <source>
        <dbReference type="EMBL" id="MCU7548219.1"/>
    </source>
</evidence>
<organism evidence="1 2">
    <name type="scientific">Paraflavisolibacter caeni</name>
    <dbReference type="NCBI Taxonomy" id="2982496"/>
    <lineage>
        <taxon>Bacteria</taxon>
        <taxon>Pseudomonadati</taxon>
        <taxon>Bacteroidota</taxon>
        <taxon>Chitinophagia</taxon>
        <taxon>Chitinophagales</taxon>
        <taxon>Chitinophagaceae</taxon>
        <taxon>Paraflavisolibacter</taxon>
    </lineage>
</organism>
<name>A0A9X2XNH4_9BACT</name>
<reference evidence="1" key="1">
    <citation type="submission" date="2022-09" db="EMBL/GenBank/DDBJ databases">
        <authorList>
            <person name="Yuan C."/>
            <person name="Ke Z."/>
        </authorList>
    </citation>
    <scope>NUCLEOTIDE SEQUENCE</scope>
    <source>
        <strain evidence="1">LB-8</strain>
    </source>
</reference>
<dbReference type="Proteomes" id="UP001155483">
    <property type="component" value="Unassembled WGS sequence"/>
</dbReference>
<evidence type="ECO:0000313" key="2">
    <source>
        <dbReference type="Proteomes" id="UP001155483"/>
    </source>
</evidence>